<dbReference type="Proteomes" id="UP001427805">
    <property type="component" value="Unassembled WGS sequence"/>
</dbReference>
<reference evidence="2 3" key="1">
    <citation type="submission" date="2024-05" db="EMBL/GenBank/DDBJ databases">
        <title>Sphingomonas sp. HF-S3 16S ribosomal RNA gene Genome sequencing and assembly.</title>
        <authorList>
            <person name="Lee H."/>
        </authorList>
    </citation>
    <scope>NUCLEOTIDE SEQUENCE [LARGE SCALE GENOMIC DNA]</scope>
    <source>
        <strain evidence="2 3">HF-S3</strain>
    </source>
</reference>
<accession>A0ABV0BD06</accession>
<evidence type="ECO:0000313" key="3">
    <source>
        <dbReference type="Proteomes" id="UP001427805"/>
    </source>
</evidence>
<feature type="transmembrane region" description="Helical" evidence="1">
    <location>
        <begin position="126"/>
        <end position="146"/>
    </location>
</feature>
<comment type="caution">
    <text evidence="2">The sequence shown here is derived from an EMBL/GenBank/DDBJ whole genome shotgun (WGS) entry which is preliminary data.</text>
</comment>
<proteinExistence type="predicted"/>
<gene>
    <name evidence="2" type="ORF">TPR58_17210</name>
</gene>
<feature type="transmembrane region" description="Helical" evidence="1">
    <location>
        <begin position="59"/>
        <end position="79"/>
    </location>
</feature>
<evidence type="ECO:0000313" key="2">
    <source>
        <dbReference type="EMBL" id="MEN3748918.1"/>
    </source>
</evidence>
<dbReference type="RefSeq" id="WP_346247961.1">
    <property type="nucleotide sequence ID" value="NZ_JBDIZK010000011.1"/>
</dbReference>
<name>A0ABV0BD06_9SPHN</name>
<protein>
    <recommendedName>
        <fullName evidence="4">DUF2157 domain-containing protein</fullName>
    </recommendedName>
</protein>
<keyword evidence="1" id="KW-0812">Transmembrane</keyword>
<dbReference type="EMBL" id="JBDIZK010000011">
    <property type="protein sequence ID" value="MEN3748918.1"/>
    <property type="molecule type" value="Genomic_DNA"/>
</dbReference>
<keyword evidence="3" id="KW-1185">Reference proteome</keyword>
<organism evidence="2 3">
    <name type="scientific">Sphingomonas rustica</name>
    <dbReference type="NCBI Taxonomy" id="3103142"/>
    <lineage>
        <taxon>Bacteria</taxon>
        <taxon>Pseudomonadati</taxon>
        <taxon>Pseudomonadota</taxon>
        <taxon>Alphaproteobacteria</taxon>
        <taxon>Sphingomonadales</taxon>
        <taxon>Sphingomonadaceae</taxon>
        <taxon>Sphingomonas</taxon>
    </lineage>
</organism>
<feature type="transmembrane region" description="Helical" evidence="1">
    <location>
        <begin position="32"/>
        <end position="53"/>
    </location>
</feature>
<feature type="transmembrane region" description="Helical" evidence="1">
    <location>
        <begin position="91"/>
        <end position="114"/>
    </location>
</feature>
<evidence type="ECO:0000256" key="1">
    <source>
        <dbReference type="SAM" id="Phobius"/>
    </source>
</evidence>
<evidence type="ECO:0008006" key="4">
    <source>
        <dbReference type="Google" id="ProtNLM"/>
    </source>
</evidence>
<keyword evidence="1" id="KW-1133">Transmembrane helix</keyword>
<feature type="transmembrane region" description="Helical" evidence="1">
    <location>
        <begin position="179"/>
        <end position="203"/>
    </location>
</feature>
<feature type="transmembrane region" description="Helical" evidence="1">
    <location>
        <begin position="153"/>
        <end position="173"/>
    </location>
</feature>
<sequence>MRDPTERARDDLAFVRALVSEGGQAQASLGRALVAGGLCYGLQSLVQWLFALGVAAPDWLQLAVGVLPTVIFITLLVVLMQRDKAQSQHGVATRALNAAFGGAGLAAMTTAFVFGYLSWRLGEFRIFLFHPMMVCVVQGTVWYIAFAIRRRGWLGLVSAGWFLVAVGLGLLLGTGDSALIHWFVLLIGLALLGLMALPGWILMRSARAATPD</sequence>
<keyword evidence="1" id="KW-0472">Membrane</keyword>